<organism evidence="2 3">
    <name type="scientific">Lactobacillus johnsonii</name>
    <dbReference type="NCBI Taxonomy" id="33959"/>
    <lineage>
        <taxon>Bacteria</taxon>
        <taxon>Bacillati</taxon>
        <taxon>Bacillota</taxon>
        <taxon>Bacilli</taxon>
        <taxon>Lactobacillales</taxon>
        <taxon>Lactobacillaceae</taxon>
        <taxon>Lactobacillus</taxon>
    </lineage>
</organism>
<dbReference type="Proteomes" id="UP000216448">
    <property type="component" value="Unassembled WGS sequence"/>
</dbReference>
<dbReference type="EMBL" id="NIBB01000013">
    <property type="protein sequence ID" value="PAB53047.1"/>
    <property type="molecule type" value="Genomic_DNA"/>
</dbReference>
<dbReference type="Proteomes" id="UP000216008">
    <property type="component" value="Unassembled WGS sequence"/>
</dbReference>
<comment type="caution">
    <text evidence="2">The sequence shown here is derived from an EMBL/GenBank/DDBJ whole genome shotgun (WGS) entry which is preliminary data.</text>
</comment>
<evidence type="ECO:0000313" key="3">
    <source>
        <dbReference type="Proteomes" id="UP000216008"/>
    </source>
</evidence>
<dbReference type="EMBL" id="NIBD01000030">
    <property type="protein sequence ID" value="PAB55018.1"/>
    <property type="molecule type" value="Genomic_DNA"/>
</dbReference>
<accession>A0A1Y4IEK2</accession>
<evidence type="ECO:0000313" key="4">
    <source>
        <dbReference type="Proteomes" id="UP000216448"/>
    </source>
</evidence>
<dbReference type="AlphaFoldDB" id="A0A1Y4IEK2"/>
<sequence length="79" mass="9202">MRGRWYLANAETGKITTIVFGESWITYEDLYTTELHKKKDGFDAYEYGRHHLGYEQKTKNWGEAPKSISSETGKIKINI</sequence>
<reference evidence="3 4" key="1">
    <citation type="submission" date="2017-05" db="EMBL/GenBank/DDBJ databases">
        <title>Lactobacillus johnsonii from commercial turkeys.</title>
        <authorList>
            <person name="Johnson T.J."/>
            <person name="Youmans B."/>
        </authorList>
    </citation>
    <scope>NUCLEOTIDE SEQUENCE [LARGE SCALE GENOMIC DNA]</scope>
    <source>
        <strain evidence="2 3">UMNLJ114</strain>
        <strain evidence="1 4">UMNLJ54</strain>
    </source>
</reference>
<dbReference type="RefSeq" id="WP_087284432.1">
    <property type="nucleotide sequence ID" value="NZ_CP021703.1"/>
</dbReference>
<name>A0A1Y4IEK2_LACJH</name>
<evidence type="ECO:0000313" key="1">
    <source>
        <dbReference type="EMBL" id="PAB53047.1"/>
    </source>
</evidence>
<proteinExistence type="predicted"/>
<evidence type="ECO:0000313" key="2">
    <source>
        <dbReference type="EMBL" id="PAB55018.1"/>
    </source>
</evidence>
<gene>
    <name evidence="1" type="ORF">A3P64_03150</name>
    <name evidence="2" type="ORF">A3Q24_06215</name>
</gene>
<protein>
    <submittedName>
        <fullName evidence="2">Uncharacterized protein</fullName>
    </submittedName>
</protein>